<evidence type="ECO:0000256" key="2">
    <source>
        <dbReference type="ARBA" id="ARBA00022692"/>
    </source>
</evidence>
<dbReference type="PANTHER" id="PTHR47804:SF3">
    <property type="entry name" value="PROTEIN BRE4"/>
    <property type="match status" value="1"/>
</dbReference>
<dbReference type="EMBL" id="LATX01002012">
    <property type="protein sequence ID" value="KTB35162.1"/>
    <property type="molecule type" value="Genomic_DNA"/>
</dbReference>
<dbReference type="GO" id="GO:0016020">
    <property type="term" value="C:membrane"/>
    <property type="evidence" value="ECO:0007669"/>
    <property type="project" value="UniProtKB-SubCell"/>
</dbReference>
<feature type="domain" description="Integral membrane bound transporter" evidence="7">
    <location>
        <begin position="440"/>
        <end position="563"/>
    </location>
</feature>
<proteinExistence type="predicted"/>
<reference evidence="8 9" key="1">
    <citation type="submission" date="2015-12" db="EMBL/GenBank/DDBJ databases">
        <title>Draft genome sequence of Moniliophthora roreri, the causal agent of frosty pod rot of cacao.</title>
        <authorList>
            <person name="Aime M.C."/>
            <person name="Diaz-Valderrama J.R."/>
            <person name="Kijpornyongpan T."/>
            <person name="Phillips-Mora W."/>
        </authorList>
    </citation>
    <scope>NUCLEOTIDE SEQUENCE [LARGE SCALE GENOMIC DNA]</scope>
    <source>
        <strain evidence="8 9">MCA 2952</strain>
    </source>
</reference>
<comment type="caution">
    <text evidence="8">The sequence shown here is derived from an EMBL/GenBank/DDBJ whole genome shotgun (WGS) entry which is preliminary data.</text>
</comment>
<evidence type="ECO:0000259" key="7">
    <source>
        <dbReference type="Pfam" id="PF13515"/>
    </source>
</evidence>
<feature type="transmembrane region" description="Helical" evidence="5">
    <location>
        <begin position="59"/>
        <end position="83"/>
    </location>
</feature>
<dbReference type="InterPro" id="IPR049453">
    <property type="entry name" value="Memb_transporter_dom"/>
</dbReference>
<dbReference type="Pfam" id="PF13515">
    <property type="entry name" value="FUSC_2"/>
    <property type="match status" value="1"/>
</dbReference>
<feature type="chain" id="PRO_5006901764" description="Integral membrane bound transporter domain-containing protein" evidence="6">
    <location>
        <begin position="18"/>
        <end position="803"/>
    </location>
</feature>
<feature type="transmembrane region" description="Helical" evidence="5">
    <location>
        <begin position="95"/>
        <end position="115"/>
    </location>
</feature>
<keyword evidence="6" id="KW-0732">Signal</keyword>
<keyword evidence="4 5" id="KW-0472">Membrane</keyword>
<evidence type="ECO:0000256" key="1">
    <source>
        <dbReference type="ARBA" id="ARBA00004141"/>
    </source>
</evidence>
<evidence type="ECO:0000313" key="8">
    <source>
        <dbReference type="EMBL" id="KTB35162.1"/>
    </source>
</evidence>
<comment type="subcellular location">
    <subcellularLocation>
        <location evidence="1">Membrane</location>
        <topology evidence="1">Multi-pass membrane protein</topology>
    </subcellularLocation>
</comment>
<dbReference type="InterPro" id="IPR052430">
    <property type="entry name" value="IVT-Associated"/>
</dbReference>
<sequence>MHANAILRALLTRRSLARLVSTFLCSTLIVTRPFAKLGGNFAFLALTYKELVFSNQENLAQQVECLFLHLTGGMFGVAISLLGNYLSTLAEPDSNLARTIPAIFLVFTTFTAGLVKSQLPRLTLSTRIACLTAIFLLTTDPGQPNQNITLHATHFVWIILTAAITSLVASFLILRWSSAQLAQDVAAALTTLHQCLQVHLDNSFNVGHEVRDMTCLHEKLLKQAIALSGTYSQASFELRIGRVGVKSIKPLIGTVEHLRRELAWGITFPRAPQEATVVDGRTFEPLDNLLLSLGDAILYGLLVVRLVVLKCYDVPSSNVLEIPSDALLNACNRLSSALSNAQMELNRIGDTFDVPQSVLSRGPNGGVTQRALNMCLFATSLVQMAHESLQALKIAEDMVHIYDNSSLRLWHPRFTWAWLGVTPSTVVLEGWTTQSLDARQWFIDYRGQWTLIFFIWVLETNSGATWRVGYLRLSGTILGALYASIASTISHSSPYAIVTLVTLVEIPVSWIVISSTSPSMGVVANITLPPIVFTPYFTSGTRAITLAWIRGLTISIGIIAALVLNSTVYPRLCRVMFLDSACRTVGLLAQLYTNLSRDLFQHGVNSSWSDKRRRLKLEWHVRNDLHRMSILVATMNDELSLVPKPMRRYRQIIAALQRFLDLLTGLRKIREHIPRKTTVISAVEERREFVSCVCVSLFACEQVFGARHPLPQFLPSARQALGHLQRHVEEQIRRAREELKSGTSGLSVVYALAETNVLADIVDAIKELLLLCRQLFGTTAWFDYKRVGLTAMISVHEEVGSQL</sequence>
<keyword evidence="2 5" id="KW-0812">Transmembrane</keyword>
<evidence type="ECO:0000256" key="4">
    <source>
        <dbReference type="ARBA" id="ARBA00023136"/>
    </source>
</evidence>
<feature type="transmembrane region" description="Helical" evidence="5">
    <location>
        <begin position="470"/>
        <end position="489"/>
    </location>
</feature>
<evidence type="ECO:0000313" key="9">
    <source>
        <dbReference type="Proteomes" id="UP000054988"/>
    </source>
</evidence>
<evidence type="ECO:0000256" key="6">
    <source>
        <dbReference type="SAM" id="SignalP"/>
    </source>
</evidence>
<dbReference type="eggNOG" id="KOG4711">
    <property type="taxonomic scope" value="Eukaryota"/>
</dbReference>
<accession>A0A0W0FFU8</accession>
<protein>
    <recommendedName>
        <fullName evidence="7">Integral membrane bound transporter domain-containing protein</fullName>
    </recommendedName>
</protein>
<feature type="transmembrane region" description="Helical" evidence="5">
    <location>
        <begin position="543"/>
        <end position="564"/>
    </location>
</feature>
<evidence type="ECO:0000256" key="5">
    <source>
        <dbReference type="SAM" id="Phobius"/>
    </source>
</evidence>
<dbReference type="AlphaFoldDB" id="A0A0W0FFU8"/>
<gene>
    <name evidence="8" type="ORF">WG66_12260</name>
</gene>
<keyword evidence="3 5" id="KW-1133">Transmembrane helix</keyword>
<dbReference type="PANTHER" id="PTHR47804">
    <property type="entry name" value="60S RIBOSOMAL PROTEIN L19"/>
    <property type="match status" value="1"/>
</dbReference>
<feature type="signal peptide" evidence="6">
    <location>
        <begin position="1"/>
        <end position="17"/>
    </location>
</feature>
<feature type="transmembrane region" description="Helical" evidence="5">
    <location>
        <begin position="154"/>
        <end position="174"/>
    </location>
</feature>
<dbReference type="Proteomes" id="UP000054988">
    <property type="component" value="Unassembled WGS sequence"/>
</dbReference>
<evidence type="ECO:0000256" key="3">
    <source>
        <dbReference type="ARBA" id="ARBA00022989"/>
    </source>
</evidence>
<organism evidence="8 9">
    <name type="scientific">Moniliophthora roreri</name>
    <name type="common">Frosty pod rot fungus</name>
    <name type="synonym">Monilia roreri</name>
    <dbReference type="NCBI Taxonomy" id="221103"/>
    <lineage>
        <taxon>Eukaryota</taxon>
        <taxon>Fungi</taxon>
        <taxon>Dikarya</taxon>
        <taxon>Basidiomycota</taxon>
        <taxon>Agaricomycotina</taxon>
        <taxon>Agaricomycetes</taxon>
        <taxon>Agaricomycetidae</taxon>
        <taxon>Agaricales</taxon>
        <taxon>Marasmiineae</taxon>
        <taxon>Marasmiaceae</taxon>
        <taxon>Moniliophthora</taxon>
    </lineage>
</organism>
<name>A0A0W0FFU8_MONRR</name>
<feature type="transmembrane region" description="Helical" evidence="5">
    <location>
        <begin position="495"/>
        <end position="513"/>
    </location>
</feature>